<dbReference type="PIRSF" id="PIRSF006256">
    <property type="entry name" value="CMPcnvr_hdrg_mat"/>
    <property type="match status" value="1"/>
</dbReference>
<evidence type="ECO:0000256" key="3">
    <source>
        <dbReference type="ARBA" id="ARBA00022598"/>
    </source>
</evidence>
<comment type="similarity">
    <text evidence="2 8">Belongs to the carbamoyltransferase HypF family.</text>
</comment>
<feature type="domain" description="Acylphosphatase-like" evidence="10">
    <location>
        <begin position="3"/>
        <end position="90"/>
    </location>
</feature>
<dbReference type="EC" id="6.2.-.-" evidence="8"/>
<comment type="catalytic activity">
    <reaction evidence="7">
        <text>C-terminal L-cysteinyl-[HypE protein] + carbamoyl phosphate + ATP + H2O = C-terminal S-carboxamide-L-cysteinyl-[HypE protein] + AMP + phosphate + diphosphate + H(+)</text>
        <dbReference type="Rhea" id="RHEA:55636"/>
        <dbReference type="Rhea" id="RHEA-COMP:14247"/>
        <dbReference type="Rhea" id="RHEA-COMP:14392"/>
        <dbReference type="ChEBI" id="CHEBI:15377"/>
        <dbReference type="ChEBI" id="CHEBI:15378"/>
        <dbReference type="ChEBI" id="CHEBI:30616"/>
        <dbReference type="ChEBI" id="CHEBI:33019"/>
        <dbReference type="ChEBI" id="CHEBI:43474"/>
        <dbReference type="ChEBI" id="CHEBI:58228"/>
        <dbReference type="ChEBI" id="CHEBI:76913"/>
        <dbReference type="ChEBI" id="CHEBI:139126"/>
        <dbReference type="ChEBI" id="CHEBI:456215"/>
    </reaction>
</comment>
<dbReference type="GO" id="GO:0003725">
    <property type="term" value="F:double-stranded RNA binding"/>
    <property type="evidence" value="ECO:0007669"/>
    <property type="project" value="InterPro"/>
</dbReference>
<name>A0A5A8F212_9BACT</name>
<dbReference type="Pfam" id="PF01300">
    <property type="entry name" value="Sua5_yciO_yrdC"/>
    <property type="match status" value="1"/>
</dbReference>
<evidence type="ECO:0000256" key="4">
    <source>
        <dbReference type="ARBA" id="ARBA00022723"/>
    </source>
</evidence>
<dbReference type="InterPro" id="IPR006070">
    <property type="entry name" value="Sua5-like_dom"/>
</dbReference>
<evidence type="ECO:0000256" key="1">
    <source>
        <dbReference type="ARBA" id="ARBA00004711"/>
    </source>
</evidence>
<dbReference type="InterPro" id="IPR017968">
    <property type="entry name" value="Acylphosphatase_CS"/>
</dbReference>
<dbReference type="Gene3D" id="3.30.110.120">
    <property type="match status" value="1"/>
</dbReference>
<dbReference type="InterPro" id="IPR055128">
    <property type="entry name" value="HypF_C_2"/>
</dbReference>
<dbReference type="Pfam" id="PF07503">
    <property type="entry name" value="zf-HYPF"/>
    <property type="match status" value="2"/>
</dbReference>
<dbReference type="InterPro" id="IPR043129">
    <property type="entry name" value="ATPase_NBD"/>
</dbReference>
<keyword evidence="12" id="KW-0808">Transferase</keyword>
<dbReference type="PANTHER" id="PTHR42959">
    <property type="entry name" value="CARBAMOYLTRANSFERASE"/>
    <property type="match status" value="1"/>
</dbReference>
<dbReference type="AlphaFoldDB" id="A0A5A8F212"/>
<dbReference type="NCBIfam" id="TIGR00143">
    <property type="entry name" value="hypF"/>
    <property type="match status" value="1"/>
</dbReference>
<gene>
    <name evidence="12" type="primary">hypF</name>
    <name evidence="12" type="ORF">FHQ18_06255</name>
</gene>
<comment type="catalytic activity">
    <reaction evidence="9">
        <text>an acyl phosphate + H2O = a carboxylate + phosphate + H(+)</text>
        <dbReference type="Rhea" id="RHEA:14965"/>
        <dbReference type="ChEBI" id="CHEBI:15377"/>
        <dbReference type="ChEBI" id="CHEBI:15378"/>
        <dbReference type="ChEBI" id="CHEBI:29067"/>
        <dbReference type="ChEBI" id="CHEBI:43474"/>
        <dbReference type="ChEBI" id="CHEBI:59918"/>
        <dbReference type="EC" id="3.6.1.7"/>
    </reaction>
</comment>
<evidence type="ECO:0000256" key="6">
    <source>
        <dbReference type="ARBA" id="ARBA00022833"/>
    </source>
</evidence>
<evidence type="ECO:0000256" key="8">
    <source>
        <dbReference type="PIRNR" id="PIRNR006256"/>
    </source>
</evidence>
<evidence type="ECO:0000313" key="12">
    <source>
        <dbReference type="EMBL" id="KAA0257992.1"/>
    </source>
</evidence>
<keyword evidence="4" id="KW-0479">Metal-binding</keyword>
<dbReference type="PROSITE" id="PS51160">
    <property type="entry name" value="ACYLPHOSPHATASE_3"/>
    <property type="match status" value="1"/>
</dbReference>
<dbReference type="OrthoDB" id="9808093at2"/>
<dbReference type="InterPro" id="IPR011125">
    <property type="entry name" value="Znf_HypF"/>
</dbReference>
<dbReference type="SUPFAM" id="SSF54975">
    <property type="entry name" value="Acylphosphatase/BLUF domain-like"/>
    <property type="match status" value="1"/>
</dbReference>
<proteinExistence type="inferred from homology"/>
<dbReference type="Gene3D" id="3.90.870.50">
    <property type="match status" value="1"/>
</dbReference>
<dbReference type="UniPathway" id="UPA00335"/>
<evidence type="ECO:0000313" key="13">
    <source>
        <dbReference type="Proteomes" id="UP000322876"/>
    </source>
</evidence>
<feature type="active site" evidence="9">
    <location>
        <position position="36"/>
    </location>
</feature>
<keyword evidence="3" id="KW-0436">Ligase</keyword>
<reference evidence="12 13" key="1">
    <citation type="submission" date="2019-06" db="EMBL/GenBank/DDBJ databases">
        <title>Genomic insights into carbon and energy metabolism of Deferribacter autotrophicus revealed new metabolic traits in the phylum Deferribacteres.</title>
        <authorList>
            <person name="Slobodkin A.I."/>
            <person name="Slobodkina G.B."/>
            <person name="Allioux M."/>
            <person name="Alain K."/>
            <person name="Jebbar M."/>
            <person name="Shadrin V."/>
            <person name="Kublanov I.V."/>
            <person name="Toshchakov S.V."/>
            <person name="Bonch-Osmolovskaya E.A."/>
        </authorList>
    </citation>
    <scope>NUCLEOTIDE SEQUENCE [LARGE SCALE GENOMIC DNA]</scope>
    <source>
        <strain evidence="12 13">SL50</strain>
    </source>
</reference>
<dbReference type="Proteomes" id="UP000322876">
    <property type="component" value="Unassembled WGS sequence"/>
</dbReference>
<dbReference type="GO" id="GO:0003998">
    <property type="term" value="F:acylphosphatase activity"/>
    <property type="evidence" value="ECO:0007669"/>
    <property type="project" value="UniProtKB-EC"/>
</dbReference>
<feature type="active site" evidence="9">
    <location>
        <position position="18"/>
    </location>
</feature>
<organism evidence="12 13">
    <name type="scientific">Deferribacter autotrophicus</name>
    <dbReference type="NCBI Taxonomy" id="500465"/>
    <lineage>
        <taxon>Bacteria</taxon>
        <taxon>Pseudomonadati</taxon>
        <taxon>Deferribacterota</taxon>
        <taxon>Deferribacteres</taxon>
        <taxon>Deferribacterales</taxon>
        <taxon>Deferribacteraceae</taxon>
        <taxon>Deferribacter</taxon>
    </lineage>
</organism>
<protein>
    <recommendedName>
        <fullName evidence="8">Carbamoyltransferase</fullName>
        <ecNumber evidence="8">6.2.-.-</ecNumber>
    </recommendedName>
</protein>
<dbReference type="GO" id="GO:0016874">
    <property type="term" value="F:ligase activity"/>
    <property type="evidence" value="ECO:0007669"/>
    <property type="project" value="UniProtKB-UniRule"/>
</dbReference>
<evidence type="ECO:0000256" key="9">
    <source>
        <dbReference type="PROSITE-ProRule" id="PRU00520"/>
    </source>
</evidence>
<dbReference type="RefSeq" id="WP_149266313.1">
    <property type="nucleotide sequence ID" value="NZ_VFJB01000005.1"/>
</dbReference>
<keyword evidence="13" id="KW-1185">Reference proteome</keyword>
<dbReference type="Pfam" id="PF22521">
    <property type="entry name" value="HypF_C_2"/>
    <property type="match status" value="1"/>
</dbReference>
<evidence type="ECO:0000256" key="7">
    <source>
        <dbReference type="ARBA" id="ARBA00048220"/>
    </source>
</evidence>
<evidence type="ECO:0000259" key="11">
    <source>
        <dbReference type="PROSITE" id="PS51163"/>
    </source>
</evidence>
<evidence type="ECO:0000259" key="10">
    <source>
        <dbReference type="PROSITE" id="PS51160"/>
    </source>
</evidence>
<dbReference type="PROSITE" id="PS00150">
    <property type="entry name" value="ACYLPHOSPHATASE_1"/>
    <property type="match status" value="1"/>
</dbReference>
<keyword evidence="9" id="KW-0378">Hydrolase</keyword>
<dbReference type="GO" id="GO:0051604">
    <property type="term" value="P:protein maturation"/>
    <property type="evidence" value="ECO:0007669"/>
    <property type="project" value="TreeGrafter"/>
</dbReference>
<dbReference type="SUPFAM" id="SSF53067">
    <property type="entry name" value="Actin-like ATPase domain"/>
    <property type="match status" value="1"/>
</dbReference>
<evidence type="ECO:0000256" key="5">
    <source>
        <dbReference type="ARBA" id="ARBA00022771"/>
    </source>
</evidence>
<dbReference type="InterPro" id="IPR041440">
    <property type="entry name" value="HypF_C"/>
</dbReference>
<feature type="domain" description="YrdC-like" evidence="11">
    <location>
        <begin position="194"/>
        <end position="380"/>
    </location>
</feature>
<dbReference type="Pfam" id="PF00708">
    <property type="entry name" value="Acylphosphatase"/>
    <property type="match status" value="1"/>
</dbReference>
<keyword evidence="5" id="KW-0863">Zinc-finger</keyword>
<dbReference type="InterPro" id="IPR017945">
    <property type="entry name" value="DHBP_synth_RibB-like_a/b_dom"/>
</dbReference>
<dbReference type="Gene3D" id="3.30.420.40">
    <property type="match status" value="1"/>
</dbReference>
<keyword evidence="6" id="KW-0862">Zinc</keyword>
<dbReference type="InterPro" id="IPR036046">
    <property type="entry name" value="Acylphosphatase-like_dom_sf"/>
</dbReference>
<dbReference type="EMBL" id="VFJB01000005">
    <property type="protein sequence ID" value="KAA0257992.1"/>
    <property type="molecule type" value="Genomic_DNA"/>
</dbReference>
<dbReference type="Gene3D" id="3.30.420.360">
    <property type="match status" value="1"/>
</dbReference>
<comment type="pathway">
    <text evidence="1">Protein modification; [NiFe] hydrogenase maturation.</text>
</comment>
<dbReference type="PROSITE" id="PS51163">
    <property type="entry name" value="YRDC"/>
    <property type="match status" value="1"/>
</dbReference>
<evidence type="ECO:0000256" key="2">
    <source>
        <dbReference type="ARBA" id="ARBA00008097"/>
    </source>
</evidence>
<dbReference type="InterPro" id="IPR051060">
    <property type="entry name" value="Carbamoyltrans_HypF-like"/>
</dbReference>
<accession>A0A5A8F212</accession>
<comment type="caution">
    <text evidence="12">The sequence shown here is derived from an EMBL/GenBank/DDBJ whole genome shotgun (WGS) entry which is preliminary data.</text>
</comment>
<dbReference type="GO" id="GO:0016743">
    <property type="term" value="F:carboxyl- or carbamoyltransferase activity"/>
    <property type="evidence" value="ECO:0007669"/>
    <property type="project" value="UniProtKB-UniRule"/>
</dbReference>
<sequence length="760" mass="87170">MKTYYINIQGIVQGVGFRPFIYRLANELGISGCVKNSTKGVEIEANVDNEELLKLFINKIRKEAPLLSHIVEINYEEIEEKHFHGFKILHSEKRNDITFVSPDAAICDDCKRELFDTNDRRFLYPFINCTNCGPRYSIIEKIPYDRVNTTMKVFEMCDDCRKEYNQPDNRRFHAQPNCCLLCGPDVYMDNLKGITAVKEAAKRIDEGALLAVKGLGGYHLICDATNDDAVLYLRKCKKRNEKPFAVMVKDVDTLKKYKLNCEGVYSRFLNSPEAPIILINWKDHPLSKYINPMNDKIGIMLAYTPLHQLIMHFTKTDFIVATSGNQKDEPIVIDERDAEKTLFFVNGGFLHHNRPIHNRVDDSVAALVENEIYVLRRGRGFAPYPIMLKNNFKEDVLGVGAHLKNSVSLGKKNYIFPSQYIGDLDNVKCCEFFKEVVHKLQNLFDANVKVVIRDLHPDYYSSIYAEELGLKVLKLQHHIAHFFSCMAENGIEDNCIGVSFDGLGLGCDKKVWGSEFFVFKDDKIERVFHLKYARQVGDASSKKPFLMILSYLNQYRLLEDMQDLLIKKWDMTINELDFFVKVIERGINTIETSSMGRFFEGIGSLITGRVENEFEGHTAMLLESLAEKRPPEKRSYPFYFNEDGEIDFGGIVSGICRDLLIGVEKEVIAAKFHNSVAEIIREGCEKIREFSGVNKVTLTGGVFQNLLLLSKVKDLLRKNGFEIYIHRKVPPNDGGISLGQVYYYNLKTNLNLPDTFEKFW</sequence>
<dbReference type="InterPro" id="IPR004421">
    <property type="entry name" value="Carbamoyltransferase_HypF"/>
</dbReference>
<dbReference type="GO" id="GO:0008270">
    <property type="term" value="F:zinc ion binding"/>
    <property type="evidence" value="ECO:0007669"/>
    <property type="project" value="UniProtKB-KW"/>
</dbReference>
<dbReference type="Pfam" id="PF17788">
    <property type="entry name" value="HypF_C"/>
    <property type="match status" value="1"/>
</dbReference>
<dbReference type="SUPFAM" id="SSF55821">
    <property type="entry name" value="YrdC/RibB"/>
    <property type="match status" value="1"/>
</dbReference>
<dbReference type="PANTHER" id="PTHR42959:SF1">
    <property type="entry name" value="CARBAMOYLTRANSFERASE HYPF"/>
    <property type="match status" value="1"/>
</dbReference>
<dbReference type="InterPro" id="IPR001792">
    <property type="entry name" value="Acylphosphatase-like_dom"/>
</dbReference>